<keyword evidence="1" id="KW-1133">Transmembrane helix</keyword>
<evidence type="ECO:0000256" key="1">
    <source>
        <dbReference type="SAM" id="Phobius"/>
    </source>
</evidence>
<dbReference type="OrthoDB" id="140980at2"/>
<feature type="transmembrane region" description="Helical" evidence="1">
    <location>
        <begin position="147"/>
        <end position="172"/>
    </location>
</feature>
<reference evidence="2 3" key="1">
    <citation type="submission" date="2015-03" db="EMBL/GenBank/DDBJ databases">
        <title>Genome sequencing of Methylobacterium variabile DSM 16961.</title>
        <authorList>
            <person name="Chaudhry V."/>
            <person name="Patil P.B."/>
        </authorList>
    </citation>
    <scope>NUCLEOTIDE SEQUENCE [LARGE SCALE GENOMIC DNA]</scope>
    <source>
        <strain evidence="2 3">DSM 16961</strain>
    </source>
</reference>
<evidence type="ECO:0000313" key="2">
    <source>
        <dbReference type="EMBL" id="KMO37040.1"/>
    </source>
</evidence>
<name>A0A0J6SPA2_9HYPH</name>
<dbReference type="PATRIC" id="fig|298794.3.peg.7744"/>
<dbReference type="RefSeq" id="WP_048444864.1">
    <property type="nucleotide sequence ID" value="NZ_LABY01000091.1"/>
</dbReference>
<feature type="transmembrane region" description="Helical" evidence="1">
    <location>
        <begin position="93"/>
        <end position="112"/>
    </location>
</feature>
<dbReference type="EMBL" id="LABY01000091">
    <property type="protein sequence ID" value="KMO37040.1"/>
    <property type="molecule type" value="Genomic_DNA"/>
</dbReference>
<keyword evidence="3" id="KW-1185">Reference proteome</keyword>
<dbReference type="PANTHER" id="PTHR43044:SF1">
    <property type="entry name" value="QUINOL:CYTOCHROME C OXIDOREDUCTASE QUINONE-BINDING SUBUNIT 2"/>
    <property type="match status" value="1"/>
</dbReference>
<sequence>MTEALARGWLLAWIAFGAAPAGSLVLLLIHRITGGRWGEALAPVLRPAAALLPLVALGFLGVAPALPALYPWAADPGAVKPDVAALYLNAGSFAARGAVALLGWSVLAWLVLSGRCSRLVAGLGLAFYGLTISLVPVDWILSLEPRFTSSAFGAGFALHQLLAALALAAVASPRGLDRTTAPDLANLLLATLLGVLYIGLMSYVVAWYGDLPPKAAYYLRREAVPYPALVGAAIAAGGIVPFLLLLLGAVRRSPGALRLVGLLVFVGLVLRFCWLVLPAWGPGAGGAAVAAGLWLVALVVVALLALRLAGRFGRRLGHA</sequence>
<feature type="transmembrane region" description="Helical" evidence="1">
    <location>
        <begin position="286"/>
        <end position="306"/>
    </location>
</feature>
<gene>
    <name evidence="2" type="ORF">VQ02_14270</name>
</gene>
<feature type="transmembrane region" description="Helical" evidence="1">
    <location>
        <begin position="6"/>
        <end position="29"/>
    </location>
</feature>
<feature type="transmembrane region" description="Helical" evidence="1">
    <location>
        <begin position="50"/>
        <end position="73"/>
    </location>
</feature>
<feature type="transmembrane region" description="Helical" evidence="1">
    <location>
        <begin position="228"/>
        <end position="247"/>
    </location>
</feature>
<feature type="transmembrane region" description="Helical" evidence="1">
    <location>
        <begin position="259"/>
        <end position="280"/>
    </location>
</feature>
<keyword evidence="1" id="KW-0812">Transmembrane</keyword>
<comment type="caution">
    <text evidence="2">The sequence shown here is derived from an EMBL/GenBank/DDBJ whole genome shotgun (WGS) entry which is preliminary data.</text>
</comment>
<dbReference type="Proteomes" id="UP000035955">
    <property type="component" value="Unassembled WGS sequence"/>
</dbReference>
<feature type="transmembrane region" description="Helical" evidence="1">
    <location>
        <begin position="184"/>
        <end position="208"/>
    </location>
</feature>
<accession>A0A0J6SPA2</accession>
<evidence type="ECO:0000313" key="3">
    <source>
        <dbReference type="Proteomes" id="UP000035955"/>
    </source>
</evidence>
<organism evidence="2 3">
    <name type="scientific">Methylobacterium variabile</name>
    <dbReference type="NCBI Taxonomy" id="298794"/>
    <lineage>
        <taxon>Bacteria</taxon>
        <taxon>Pseudomonadati</taxon>
        <taxon>Pseudomonadota</taxon>
        <taxon>Alphaproteobacteria</taxon>
        <taxon>Hyphomicrobiales</taxon>
        <taxon>Methylobacteriaceae</taxon>
        <taxon>Methylobacterium</taxon>
    </lineage>
</organism>
<proteinExistence type="predicted"/>
<dbReference type="AlphaFoldDB" id="A0A0J6SPA2"/>
<dbReference type="PANTHER" id="PTHR43044">
    <property type="match status" value="1"/>
</dbReference>
<protein>
    <submittedName>
        <fullName evidence="2">Uncharacterized protein</fullName>
    </submittedName>
</protein>
<feature type="transmembrane region" description="Helical" evidence="1">
    <location>
        <begin position="119"/>
        <end position="141"/>
    </location>
</feature>
<keyword evidence="1" id="KW-0472">Membrane</keyword>